<dbReference type="PANTHER" id="PTHR28511">
    <property type="entry name" value="ENDONUCLEASE V"/>
    <property type="match status" value="1"/>
</dbReference>
<comment type="subcellular location">
    <subcellularLocation>
        <location evidence="1">Cytoplasm</location>
    </subcellularLocation>
</comment>
<evidence type="ECO:0008006" key="8">
    <source>
        <dbReference type="Google" id="ProtNLM"/>
    </source>
</evidence>
<evidence type="ECO:0000313" key="6">
    <source>
        <dbReference type="EMBL" id="CAD7701949.1"/>
    </source>
</evidence>
<keyword evidence="4" id="KW-0255">Endonuclease</keyword>
<dbReference type="GO" id="GO:0003727">
    <property type="term" value="F:single-stranded RNA binding"/>
    <property type="evidence" value="ECO:0007669"/>
    <property type="project" value="TreeGrafter"/>
</dbReference>
<dbReference type="AlphaFoldDB" id="A0A8S1J8D0"/>
<dbReference type="OrthoDB" id="20018at2759"/>
<dbReference type="GO" id="GO:0005730">
    <property type="term" value="C:nucleolus"/>
    <property type="evidence" value="ECO:0007669"/>
    <property type="project" value="TreeGrafter"/>
</dbReference>
<dbReference type="InterPro" id="IPR007581">
    <property type="entry name" value="Endonuclease-V"/>
</dbReference>
<name>A0A8S1J8D0_9CHLO</name>
<evidence type="ECO:0000256" key="3">
    <source>
        <dbReference type="ARBA" id="ARBA00022722"/>
    </source>
</evidence>
<evidence type="ECO:0000256" key="5">
    <source>
        <dbReference type="ARBA" id="ARBA00022801"/>
    </source>
</evidence>
<keyword evidence="7" id="KW-1185">Reference proteome</keyword>
<gene>
    <name evidence="6" type="ORF">OSTQU699_LOCUS7306</name>
</gene>
<dbReference type="PANTHER" id="PTHR28511:SF1">
    <property type="entry name" value="ENDONUCLEASE V"/>
    <property type="match status" value="1"/>
</dbReference>
<proteinExistence type="predicted"/>
<keyword evidence="3" id="KW-0540">Nuclease</keyword>
<dbReference type="GO" id="GO:0006281">
    <property type="term" value="P:DNA repair"/>
    <property type="evidence" value="ECO:0007669"/>
    <property type="project" value="InterPro"/>
</dbReference>
<keyword evidence="2" id="KW-0963">Cytoplasm</keyword>
<evidence type="ECO:0000256" key="2">
    <source>
        <dbReference type="ARBA" id="ARBA00022490"/>
    </source>
</evidence>
<dbReference type="Proteomes" id="UP000708148">
    <property type="component" value="Unassembled WGS sequence"/>
</dbReference>
<dbReference type="Gene3D" id="3.30.2170.10">
    <property type="entry name" value="archaeoglobus fulgidus dsm 4304 superfamily"/>
    <property type="match status" value="1"/>
</dbReference>
<dbReference type="GO" id="GO:0005737">
    <property type="term" value="C:cytoplasm"/>
    <property type="evidence" value="ECO:0007669"/>
    <property type="project" value="UniProtKB-SubCell"/>
</dbReference>
<sequence length="143" mass="15093">MAGYLGFRECPAFQRLLQRVSATEHNPQAVFVDGNGILHPRRCGSASHLGVVSGYPTIGIAKNLLHVDGLDERAVRTAVKNRIDTHGSSTSPSEMNVPLIGRSGQVLGAAMYGHGASVSQPVSQDISGIRSLLGPALQQISHT</sequence>
<accession>A0A8S1J8D0</accession>
<organism evidence="6 7">
    <name type="scientific">Ostreobium quekettii</name>
    <dbReference type="NCBI Taxonomy" id="121088"/>
    <lineage>
        <taxon>Eukaryota</taxon>
        <taxon>Viridiplantae</taxon>
        <taxon>Chlorophyta</taxon>
        <taxon>core chlorophytes</taxon>
        <taxon>Ulvophyceae</taxon>
        <taxon>TCBD clade</taxon>
        <taxon>Bryopsidales</taxon>
        <taxon>Ostreobineae</taxon>
        <taxon>Ostreobiaceae</taxon>
        <taxon>Ostreobium</taxon>
    </lineage>
</organism>
<evidence type="ECO:0000313" key="7">
    <source>
        <dbReference type="Proteomes" id="UP000708148"/>
    </source>
</evidence>
<dbReference type="GO" id="GO:0016891">
    <property type="term" value="F:RNA endonuclease activity producing 5'-phosphomonoesters, hydrolytic mechanism"/>
    <property type="evidence" value="ECO:0007669"/>
    <property type="project" value="TreeGrafter"/>
</dbReference>
<evidence type="ECO:0000256" key="4">
    <source>
        <dbReference type="ARBA" id="ARBA00022759"/>
    </source>
</evidence>
<reference evidence="6" key="1">
    <citation type="submission" date="2020-12" db="EMBL/GenBank/DDBJ databases">
        <authorList>
            <person name="Iha C."/>
        </authorList>
    </citation>
    <scope>NUCLEOTIDE SEQUENCE</scope>
</reference>
<protein>
    <recommendedName>
        <fullName evidence="8">Endonuclease V</fullName>
    </recommendedName>
</protein>
<keyword evidence="5" id="KW-0378">Hydrolase</keyword>
<dbReference type="Pfam" id="PF04493">
    <property type="entry name" value="Endonuclease_5"/>
    <property type="match status" value="1"/>
</dbReference>
<dbReference type="EMBL" id="CAJHUC010001664">
    <property type="protein sequence ID" value="CAD7701949.1"/>
    <property type="molecule type" value="Genomic_DNA"/>
</dbReference>
<evidence type="ECO:0000256" key="1">
    <source>
        <dbReference type="ARBA" id="ARBA00004496"/>
    </source>
</evidence>
<comment type="caution">
    <text evidence="6">The sequence shown here is derived from an EMBL/GenBank/DDBJ whole genome shotgun (WGS) entry which is preliminary data.</text>
</comment>